<accession>A0A8K0X739</accession>
<organism evidence="2 3">
    <name type="scientific">Plectosphaerella cucumerina</name>
    <dbReference type="NCBI Taxonomy" id="40658"/>
    <lineage>
        <taxon>Eukaryota</taxon>
        <taxon>Fungi</taxon>
        <taxon>Dikarya</taxon>
        <taxon>Ascomycota</taxon>
        <taxon>Pezizomycotina</taxon>
        <taxon>Sordariomycetes</taxon>
        <taxon>Hypocreomycetidae</taxon>
        <taxon>Glomerellales</taxon>
        <taxon>Plectosphaerellaceae</taxon>
        <taxon>Plectosphaerella</taxon>
    </lineage>
</organism>
<reference evidence="2" key="1">
    <citation type="journal article" date="2021" name="Nat. Commun.">
        <title>Genetic determinants of endophytism in the Arabidopsis root mycobiome.</title>
        <authorList>
            <person name="Mesny F."/>
            <person name="Miyauchi S."/>
            <person name="Thiergart T."/>
            <person name="Pickel B."/>
            <person name="Atanasova L."/>
            <person name="Karlsson M."/>
            <person name="Huettel B."/>
            <person name="Barry K.W."/>
            <person name="Haridas S."/>
            <person name="Chen C."/>
            <person name="Bauer D."/>
            <person name="Andreopoulos W."/>
            <person name="Pangilinan J."/>
            <person name="LaButti K."/>
            <person name="Riley R."/>
            <person name="Lipzen A."/>
            <person name="Clum A."/>
            <person name="Drula E."/>
            <person name="Henrissat B."/>
            <person name="Kohler A."/>
            <person name="Grigoriev I.V."/>
            <person name="Martin F.M."/>
            <person name="Hacquard S."/>
        </authorList>
    </citation>
    <scope>NUCLEOTIDE SEQUENCE</scope>
    <source>
        <strain evidence="2">MPI-CAGE-AT-0016</strain>
    </source>
</reference>
<dbReference type="Proteomes" id="UP000813385">
    <property type="component" value="Unassembled WGS sequence"/>
</dbReference>
<keyword evidence="3" id="KW-1185">Reference proteome</keyword>
<protein>
    <submittedName>
        <fullName evidence="2">Uncharacterized protein</fullName>
    </submittedName>
</protein>
<dbReference type="EMBL" id="JAGPXD010000002">
    <property type="protein sequence ID" value="KAH7368204.1"/>
    <property type="molecule type" value="Genomic_DNA"/>
</dbReference>
<dbReference type="AlphaFoldDB" id="A0A8K0X739"/>
<gene>
    <name evidence="2" type="ORF">B0T11DRAFT_337410</name>
</gene>
<keyword evidence="1" id="KW-0732">Signal</keyword>
<proteinExistence type="predicted"/>
<dbReference type="OrthoDB" id="3695070at2759"/>
<name>A0A8K0X739_9PEZI</name>
<evidence type="ECO:0000313" key="3">
    <source>
        <dbReference type="Proteomes" id="UP000813385"/>
    </source>
</evidence>
<comment type="caution">
    <text evidence="2">The sequence shown here is derived from an EMBL/GenBank/DDBJ whole genome shotgun (WGS) entry which is preliminary data.</text>
</comment>
<sequence>MLRHISFAAGIAATALAQSDDDQNPSVEIASCQALECSPPEGSICSTGDLPGPPVGIGMASQAINSSSSSPLSFTLIDGLDENGFTGIGSSEYEYSDQQLFVGVDPNADSYPSGCVLMMQYMGQTLPLEPLLDDDTRPGAAEGTTSCQGVVNSLCRDEIIEIIRDFDDSSSNGEIQCGRLVEHVNTELRGSTDACGGDGGWISNFFNVTGGTLPRSNSSTASAERLGSDECRPVLPASNEMYKVAEMRQFFFHDPPEDAASFLGRLYGGRTGWTPVMTVVYGDGEEGDESPDVSFLCMETFNSEGEKRESPLDSSGNVMFPGSLMLAAAPLLAALAGVV</sequence>
<feature type="chain" id="PRO_5035463638" evidence="1">
    <location>
        <begin position="18"/>
        <end position="339"/>
    </location>
</feature>
<evidence type="ECO:0000313" key="2">
    <source>
        <dbReference type="EMBL" id="KAH7368204.1"/>
    </source>
</evidence>
<evidence type="ECO:0000256" key="1">
    <source>
        <dbReference type="SAM" id="SignalP"/>
    </source>
</evidence>
<feature type="signal peptide" evidence="1">
    <location>
        <begin position="1"/>
        <end position="17"/>
    </location>
</feature>